<dbReference type="InterPro" id="IPR050283">
    <property type="entry name" value="E-box_TF_Regulators"/>
</dbReference>
<feature type="compositionally biased region" description="Acidic residues" evidence="6">
    <location>
        <begin position="40"/>
        <end position="49"/>
    </location>
</feature>
<dbReference type="Ensembl" id="ENSEBUT00000026286.1">
    <property type="protein sequence ID" value="ENSEBUP00000025709.1"/>
    <property type="gene ID" value="ENSEBUG00000015840.1"/>
</dbReference>
<dbReference type="Pfam" id="PF00010">
    <property type="entry name" value="HLH"/>
    <property type="match status" value="1"/>
</dbReference>
<evidence type="ECO:0000256" key="1">
    <source>
        <dbReference type="ARBA" id="ARBA00004123"/>
    </source>
</evidence>
<dbReference type="GeneTree" id="ENSGT00940000161320"/>
<comment type="subcellular location">
    <subcellularLocation>
        <location evidence="1">Nucleus</location>
    </subcellularLocation>
</comment>
<evidence type="ECO:0000259" key="7">
    <source>
        <dbReference type="PROSITE" id="PS50888"/>
    </source>
</evidence>
<dbReference type="Ensembl" id="ENSEBUT00000026278.1">
    <property type="protein sequence ID" value="ENSEBUP00000025702.1"/>
    <property type="gene ID" value="ENSEBUG00000015840.1"/>
</dbReference>
<dbReference type="GO" id="GO:0046983">
    <property type="term" value="F:protein dimerization activity"/>
    <property type="evidence" value="ECO:0007669"/>
    <property type="project" value="InterPro"/>
</dbReference>
<evidence type="ECO:0000313" key="8">
    <source>
        <dbReference type="Ensembl" id="ENSEBUP00000025709.1"/>
    </source>
</evidence>
<evidence type="ECO:0000256" key="6">
    <source>
        <dbReference type="SAM" id="MobiDB-lite"/>
    </source>
</evidence>
<sequence>MTKATVEGVHSSYSAGHQAGHKDRFEKVGTREPLVPDERALEEDEDNGDVDGQGFDTLRAAERIRPRRVISVGAQGVVGVCAVRPLGTCRRQTANARERDRTHSVNTAFGALRTLIPTEPTDRKLSKVETLRLASSYIAHLGNVLRGARGTGFARPCVLRRPGSTAPRAVCTFCLRGQRHGMREKDWKCESE</sequence>
<dbReference type="InterPro" id="IPR036638">
    <property type="entry name" value="HLH_DNA-bd_sf"/>
</dbReference>
<feature type="region of interest" description="Disordered" evidence="6">
    <location>
        <begin position="1"/>
        <end position="54"/>
    </location>
</feature>
<protein>
    <submittedName>
        <fullName evidence="8">Transcription factor 15</fullName>
    </submittedName>
</protein>
<dbReference type="GO" id="GO:0000981">
    <property type="term" value="F:DNA-binding transcription factor activity, RNA polymerase II-specific"/>
    <property type="evidence" value="ECO:0007669"/>
    <property type="project" value="TreeGrafter"/>
</dbReference>
<evidence type="ECO:0000256" key="4">
    <source>
        <dbReference type="ARBA" id="ARBA00023163"/>
    </source>
</evidence>
<dbReference type="GO" id="GO:0000977">
    <property type="term" value="F:RNA polymerase II transcription regulatory region sequence-specific DNA binding"/>
    <property type="evidence" value="ECO:0007669"/>
    <property type="project" value="TreeGrafter"/>
</dbReference>
<keyword evidence="3" id="KW-0238">DNA-binding</keyword>
<dbReference type="CDD" id="cd11465">
    <property type="entry name" value="bHLH_TS_scleraxis_like"/>
    <property type="match status" value="1"/>
</dbReference>
<feature type="compositionally biased region" description="Basic and acidic residues" evidence="6">
    <location>
        <begin position="20"/>
        <end position="39"/>
    </location>
</feature>
<dbReference type="GO" id="GO:0005634">
    <property type="term" value="C:nucleus"/>
    <property type="evidence" value="ECO:0007669"/>
    <property type="project" value="UniProtKB-SubCell"/>
</dbReference>
<accession>A0A8C4X137</accession>
<dbReference type="Gene3D" id="4.10.280.10">
    <property type="entry name" value="Helix-loop-helix DNA-binding domain"/>
    <property type="match status" value="1"/>
</dbReference>
<evidence type="ECO:0000256" key="5">
    <source>
        <dbReference type="ARBA" id="ARBA00023242"/>
    </source>
</evidence>
<dbReference type="Proteomes" id="UP000694388">
    <property type="component" value="Unplaced"/>
</dbReference>
<evidence type="ECO:0000256" key="2">
    <source>
        <dbReference type="ARBA" id="ARBA00023015"/>
    </source>
</evidence>
<keyword evidence="5" id="KW-0539">Nucleus</keyword>
<dbReference type="GO" id="GO:0032502">
    <property type="term" value="P:developmental process"/>
    <property type="evidence" value="ECO:0007669"/>
    <property type="project" value="TreeGrafter"/>
</dbReference>
<dbReference type="SMART" id="SM00353">
    <property type="entry name" value="HLH"/>
    <property type="match status" value="1"/>
</dbReference>
<keyword evidence="9" id="KW-1185">Reference proteome</keyword>
<dbReference type="AlphaFoldDB" id="A0A8C4X137"/>
<name>A0A8C4X137_EPTBU</name>
<dbReference type="FunFam" id="4.10.280.10:FF:000010">
    <property type="entry name" value="Scleraxis bHLH transcription factor"/>
    <property type="match status" value="1"/>
</dbReference>
<dbReference type="PROSITE" id="PS50888">
    <property type="entry name" value="BHLH"/>
    <property type="match status" value="1"/>
</dbReference>
<evidence type="ECO:0000313" key="9">
    <source>
        <dbReference type="Proteomes" id="UP000694388"/>
    </source>
</evidence>
<dbReference type="PANTHER" id="PTHR23349">
    <property type="entry name" value="BASIC HELIX-LOOP-HELIX TRANSCRIPTION FACTOR, TWIST"/>
    <property type="match status" value="1"/>
</dbReference>
<reference evidence="8" key="1">
    <citation type="submission" date="2025-05" db="UniProtKB">
        <authorList>
            <consortium name="Ensembl"/>
        </authorList>
    </citation>
    <scope>IDENTIFICATION</scope>
</reference>
<dbReference type="SUPFAM" id="SSF47459">
    <property type="entry name" value="HLH, helix-loop-helix DNA-binding domain"/>
    <property type="match status" value="1"/>
</dbReference>
<keyword evidence="2" id="KW-0805">Transcription regulation</keyword>
<organism evidence="8 9">
    <name type="scientific">Eptatretus burgeri</name>
    <name type="common">Inshore hagfish</name>
    <dbReference type="NCBI Taxonomy" id="7764"/>
    <lineage>
        <taxon>Eukaryota</taxon>
        <taxon>Metazoa</taxon>
        <taxon>Chordata</taxon>
        <taxon>Craniata</taxon>
        <taxon>Vertebrata</taxon>
        <taxon>Cyclostomata</taxon>
        <taxon>Myxini</taxon>
        <taxon>Myxiniformes</taxon>
        <taxon>Myxinidae</taxon>
        <taxon>Eptatretinae</taxon>
        <taxon>Eptatretus</taxon>
    </lineage>
</organism>
<feature type="domain" description="BHLH" evidence="7">
    <location>
        <begin position="89"/>
        <end position="141"/>
    </location>
</feature>
<proteinExistence type="predicted"/>
<dbReference type="PANTHER" id="PTHR23349:SF40">
    <property type="entry name" value="BHLH DOMAIN-CONTAINING PROTEIN"/>
    <property type="match status" value="1"/>
</dbReference>
<keyword evidence="4" id="KW-0804">Transcription</keyword>
<dbReference type="InterPro" id="IPR011598">
    <property type="entry name" value="bHLH_dom"/>
</dbReference>
<evidence type="ECO:0000256" key="3">
    <source>
        <dbReference type="ARBA" id="ARBA00023125"/>
    </source>
</evidence>